<organism evidence="9 10">
    <name type="scientific">Devosia nitrariae</name>
    <dbReference type="NCBI Taxonomy" id="2071872"/>
    <lineage>
        <taxon>Bacteria</taxon>
        <taxon>Pseudomonadati</taxon>
        <taxon>Pseudomonadota</taxon>
        <taxon>Alphaproteobacteria</taxon>
        <taxon>Hyphomicrobiales</taxon>
        <taxon>Devosiaceae</taxon>
        <taxon>Devosia</taxon>
    </lineage>
</organism>
<evidence type="ECO:0000256" key="5">
    <source>
        <dbReference type="ARBA" id="ARBA00022989"/>
    </source>
</evidence>
<name>A0ABQ5WBY7_9HYPH</name>
<keyword evidence="4 7" id="KW-0812">Transmembrane</keyword>
<evidence type="ECO:0000256" key="3">
    <source>
        <dbReference type="ARBA" id="ARBA00022475"/>
    </source>
</evidence>
<dbReference type="CDD" id="cd06261">
    <property type="entry name" value="TM_PBP2"/>
    <property type="match status" value="1"/>
</dbReference>
<keyword evidence="10" id="KW-1185">Reference proteome</keyword>
<evidence type="ECO:0000259" key="8">
    <source>
        <dbReference type="PROSITE" id="PS50928"/>
    </source>
</evidence>
<evidence type="ECO:0000256" key="2">
    <source>
        <dbReference type="ARBA" id="ARBA00022448"/>
    </source>
</evidence>
<dbReference type="EMBL" id="BSNS01000022">
    <property type="protein sequence ID" value="GLQ57121.1"/>
    <property type="molecule type" value="Genomic_DNA"/>
</dbReference>
<evidence type="ECO:0000313" key="9">
    <source>
        <dbReference type="EMBL" id="GLQ57121.1"/>
    </source>
</evidence>
<protein>
    <submittedName>
        <fullName evidence="9">ABC transporter permease</fullName>
    </submittedName>
</protein>
<dbReference type="SUPFAM" id="SSF161098">
    <property type="entry name" value="MetI-like"/>
    <property type="match status" value="1"/>
</dbReference>
<sequence length="282" mass="30350">MNLVATRRRPQGWSILRYLALGALCLAWIYPFLWLVSASLKTPIEIFAKGLNLLPDTPVWENYVRAWGQAGFSTYMLNTVIVTVGTVAVVVFHTALTGYVLGRYDFVGRKLVIGILAATLVVPAGLTIIPIVDLVSALGLLNGHWGIILALAGSGQSAAILLYAGYFRGLPRELEEAATMDGAGFLRIFFNVMMPLAGPVTATVTVLTFLAAWNAFLIPLVFTFGTPGLRTLPVGMLAFVGTNETDWSGMAAAATISLLPVIVFFFFVQRYFVEGIAGAVKA</sequence>
<evidence type="ECO:0000313" key="10">
    <source>
        <dbReference type="Proteomes" id="UP001156691"/>
    </source>
</evidence>
<feature type="transmembrane region" description="Helical" evidence="7">
    <location>
        <begin position="188"/>
        <end position="210"/>
    </location>
</feature>
<keyword evidence="5 7" id="KW-1133">Transmembrane helix</keyword>
<keyword evidence="3" id="KW-1003">Cell membrane</keyword>
<accession>A0ABQ5WBY7</accession>
<dbReference type="RefSeq" id="WP_284342493.1">
    <property type="nucleotide sequence ID" value="NZ_BSNS01000022.1"/>
</dbReference>
<feature type="transmembrane region" description="Helical" evidence="7">
    <location>
        <begin position="75"/>
        <end position="99"/>
    </location>
</feature>
<proteinExistence type="inferred from homology"/>
<dbReference type="PANTHER" id="PTHR43744:SF3">
    <property type="entry name" value="LACTOSE TRANSPORT SYSTEM PERMEASE PROTEIN LACG"/>
    <property type="match status" value="1"/>
</dbReference>
<feature type="transmembrane region" description="Helical" evidence="7">
    <location>
        <begin position="247"/>
        <end position="268"/>
    </location>
</feature>
<dbReference type="Gene3D" id="1.10.3720.10">
    <property type="entry name" value="MetI-like"/>
    <property type="match status" value="1"/>
</dbReference>
<keyword evidence="2 7" id="KW-0813">Transport</keyword>
<gene>
    <name evidence="9" type="ORF">GCM10010862_43800</name>
</gene>
<feature type="transmembrane region" description="Helical" evidence="7">
    <location>
        <begin position="15"/>
        <end position="36"/>
    </location>
</feature>
<evidence type="ECO:0000256" key="6">
    <source>
        <dbReference type="ARBA" id="ARBA00023136"/>
    </source>
</evidence>
<dbReference type="Proteomes" id="UP001156691">
    <property type="component" value="Unassembled WGS sequence"/>
</dbReference>
<evidence type="ECO:0000256" key="4">
    <source>
        <dbReference type="ARBA" id="ARBA00022692"/>
    </source>
</evidence>
<dbReference type="PROSITE" id="PS50928">
    <property type="entry name" value="ABC_TM1"/>
    <property type="match status" value="1"/>
</dbReference>
<dbReference type="InterPro" id="IPR000515">
    <property type="entry name" value="MetI-like"/>
</dbReference>
<feature type="transmembrane region" description="Helical" evidence="7">
    <location>
        <begin position="111"/>
        <end position="132"/>
    </location>
</feature>
<dbReference type="InterPro" id="IPR035906">
    <property type="entry name" value="MetI-like_sf"/>
</dbReference>
<feature type="transmembrane region" description="Helical" evidence="7">
    <location>
        <begin position="216"/>
        <end position="240"/>
    </location>
</feature>
<comment type="similarity">
    <text evidence="7">Belongs to the binding-protein-dependent transport system permease family.</text>
</comment>
<evidence type="ECO:0000256" key="1">
    <source>
        <dbReference type="ARBA" id="ARBA00004651"/>
    </source>
</evidence>
<dbReference type="PANTHER" id="PTHR43744">
    <property type="entry name" value="ABC TRANSPORTER PERMEASE PROTEIN MG189-RELATED-RELATED"/>
    <property type="match status" value="1"/>
</dbReference>
<feature type="domain" description="ABC transmembrane type-1" evidence="8">
    <location>
        <begin position="76"/>
        <end position="268"/>
    </location>
</feature>
<reference evidence="10" key="1">
    <citation type="journal article" date="2019" name="Int. J. Syst. Evol. Microbiol.">
        <title>The Global Catalogue of Microorganisms (GCM) 10K type strain sequencing project: providing services to taxonomists for standard genome sequencing and annotation.</title>
        <authorList>
            <consortium name="The Broad Institute Genomics Platform"/>
            <consortium name="The Broad Institute Genome Sequencing Center for Infectious Disease"/>
            <person name="Wu L."/>
            <person name="Ma J."/>
        </authorList>
    </citation>
    <scope>NUCLEOTIDE SEQUENCE [LARGE SCALE GENOMIC DNA]</scope>
    <source>
        <strain evidence="10">NBRC 112416</strain>
    </source>
</reference>
<keyword evidence="6 7" id="KW-0472">Membrane</keyword>
<feature type="transmembrane region" description="Helical" evidence="7">
    <location>
        <begin position="144"/>
        <end position="167"/>
    </location>
</feature>
<evidence type="ECO:0000256" key="7">
    <source>
        <dbReference type="RuleBase" id="RU363032"/>
    </source>
</evidence>
<comment type="subcellular location">
    <subcellularLocation>
        <location evidence="1 7">Cell membrane</location>
        <topology evidence="1 7">Multi-pass membrane protein</topology>
    </subcellularLocation>
</comment>
<comment type="caution">
    <text evidence="9">The sequence shown here is derived from an EMBL/GenBank/DDBJ whole genome shotgun (WGS) entry which is preliminary data.</text>
</comment>
<dbReference type="Pfam" id="PF00528">
    <property type="entry name" value="BPD_transp_1"/>
    <property type="match status" value="1"/>
</dbReference>